<dbReference type="RefSeq" id="WP_173575597.1">
    <property type="nucleotide sequence ID" value="NZ_WOSW01000001.1"/>
</dbReference>
<accession>A0ABX0K5F6</accession>
<evidence type="ECO:0000313" key="2">
    <source>
        <dbReference type="EMBL" id="NHO30987.1"/>
    </source>
</evidence>
<gene>
    <name evidence="2" type="ORF">GOB84_00130</name>
</gene>
<feature type="domain" description="Carrier" evidence="1">
    <location>
        <begin position="1"/>
        <end position="77"/>
    </location>
</feature>
<dbReference type="Pfam" id="PF00550">
    <property type="entry name" value="PP-binding"/>
    <property type="match status" value="1"/>
</dbReference>
<name>A0ABX0K5F6_9PROT</name>
<proteinExistence type="predicted"/>
<dbReference type="InterPro" id="IPR036736">
    <property type="entry name" value="ACP-like_sf"/>
</dbReference>
<keyword evidence="3" id="KW-1185">Reference proteome</keyword>
<evidence type="ECO:0000259" key="1">
    <source>
        <dbReference type="PROSITE" id="PS50075"/>
    </source>
</evidence>
<evidence type="ECO:0000313" key="3">
    <source>
        <dbReference type="Proteomes" id="UP000615326"/>
    </source>
</evidence>
<dbReference type="InterPro" id="IPR009081">
    <property type="entry name" value="PP-bd_ACP"/>
</dbReference>
<dbReference type="Proteomes" id="UP000615326">
    <property type="component" value="Unassembled WGS sequence"/>
</dbReference>
<organism evidence="2 3">
    <name type="scientific">Acetobacter fallax</name>
    <dbReference type="NCBI Taxonomy" id="1737473"/>
    <lineage>
        <taxon>Bacteria</taxon>
        <taxon>Pseudomonadati</taxon>
        <taxon>Pseudomonadota</taxon>
        <taxon>Alphaproteobacteria</taxon>
        <taxon>Acetobacterales</taxon>
        <taxon>Acetobacteraceae</taxon>
        <taxon>Acetobacter</taxon>
    </lineage>
</organism>
<dbReference type="EMBL" id="WOSW01000001">
    <property type="protein sequence ID" value="NHO30987.1"/>
    <property type="molecule type" value="Genomic_DNA"/>
</dbReference>
<sequence length="80" mass="9041">MNDIYQKLQDVFRDVFDDPDIVLTPETTASDIQGWDSQAHISLIVAAEEKFGIRFRTAELESLHNVSDFADLIRKKSTAG</sequence>
<dbReference type="PROSITE" id="PS50075">
    <property type="entry name" value="CARRIER"/>
    <property type="match status" value="1"/>
</dbReference>
<reference evidence="2 3" key="1">
    <citation type="journal article" date="2020" name="Int. J. Syst. Evol. Microbiol.">
        <title>Novel acetic acid bacteria from cider fermentations: Acetobacter conturbans sp. nov. and Acetobacter fallax sp. nov.</title>
        <authorList>
            <person name="Sombolestani A.S."/>
            <person name="Cleenwerck I."/>
            <person name="Cnockaert M."/>
            <person name="Borremans W."/>
            <person name="Wieme A.D."/>
            <person name="De Vuyst L."/>
            <person name="Vandamme P."/>
        </authorList>
    </citation>
    <scope>NUCLEOTIDE SEQUENCE [LARGE SCALE GENOMIC DNA]</scope>
    <source>
        <strain evidence="2 3">LMG 1637</strain>
    </source>
</reference>
<dbReference type="SUPFAM" id="SSF47336">
    <property type="entry name" value="ACP-like"/>
    <property type="match status" value="1"/>
</dbReference>
<protein>
    <submittedName>
        <fullName evidence="2">Acyl carrier protein</fullName>
    </submittedName>
</protein>
<comment type="caution">
    <text evidence="2">The sequence shown here is derived from an EMBL/GenBank/DDBJ whole genome shotgun (WGS) entry which is preliminary data.</text>
</comment>
<dbReference type="Gene3D" id="1.10.1200.10">
    <property type="entry name" value="ACP-like"/>
    <property type="match status" value="1"/>
</dbReference>